<dbReference type="AlphaFoldDB" id="A0A917NUU5"/>
<evidence type="ECO:0000313" key="3">
    <source>
        <dbReference type="Proteomes" id="UP000661507"/>
    </source>
</evidence>
<proteinExistence type="predicted"/>
<keyword evidence="1" id="KW-0472">Membrane</keyword>
<sequence>MILVRLLQGVGIAGLLACAHLAWESTPWGGEAWNRGRMLYAWAGAIPALGLIGIAALLGALRRQAGEIASLKASLERIETRLGG</sequence>
<keyword evidence="1" id="KW-1133">Transmembrane helix</keyword>
<evidence type="ECO:0000256" key="1">
    <source>
        <dbReference type="SAM" id="Phobius"/>
    </source>
</evidence>
<organism evidence="2 3">
    <name type="scientific">Neoroseomonas lacus</name>
    <dbReference type="NCBI Taxonomy" id="287609"/>
    <lineage>
        <taxon>Bacteria</taxon>
        <taxon>Pseudomonadati</taxon>
        <taxon>Pseudomonadota</taxon>
        <taxon>Alphaproteobacteria</taxon>
        <taxon>Acetobacterales</taxon>
        <taxon>Acetobacteraceae</taxon>
        <taxon>Neoroseomonas</taxon>
    </lineage>
</organism>
<accession>A0A917NUU5</accession>
<dbReference type="PROSITE" id="PS51257">
    <property type="entry name" value="PROKAR_LIPOPROTEIN"/>
    <property type="match status" value="1"/>
</dbReference>
<evidence type="ECO:0000313" key="2">
    <source>
        <dbReference type="EMBL" id="GGJ30467.1"/>
    </source>
</evidence>
<dbReference type="Proteomes" id="UP000661507">
    <property type="component" value="Unassembled WGS sequence"/>
</dbReference>
<comment type="caution">
    <text evidence="2">The sequence shown here is derived from an EMBL/GenBank/DDBJ whole genome shotgun (WGS) entry which is preliminary data.</text>
</comment>
<dbReference type="EMBL" id="BMKW01000011">
    <property type="protein sequence ID" value="GGJ30467.1"/>
    <property type="molecule type" value="Genomic_DNA"/>
</dbReference>
<protein>
    <submittedName>
        <fullName evidence="2">Uncharacterized protein</fullName>
    </submittedName>
</protein>
<dbReference type="RefSeq" id="WP_188970491.1">
    <property type="nucleotide sequence ID" value="NZ_BMKW01000011.1"/>
</dbReference>
<name>A0A917NUU5_9PROT</name>
<reference evidence="2" key="2">
    <citation type="submission" date="2020-09" db="EMBL/GenBank/DDBJ databases">
        <authorList>
            <person name="Sun Q."/>
            <person name="Zhou Y."/>
        </authorList>
    </citation>
    <scope>NUCLEOTIDE SEQUENCE</scope>
    <source>
        <strain evidence="2">CGMCC 1.3617</strain>
    </source>
</reference>
<gene>
    <name evidence="2" type="ORF">GCM10011320_42450</name>
</gene>
<feature type="transmembrane region" description="Helical" evidence="1">
    <location>
        <begin position="38"/>
        <end position="61"/>
    </location>
</feature>
<reference evidence="2" key="1">
    <citation type="journal article" date="2014" name="Int. J. Syst. Evol. Microbiol.">
        <title>Complete genome sequence of Corynebacterium casei LMG S-19264T (=DSM 44701T), isolated from a smear-ripened cheese.</title>
        <authorList>
            <consortium name="US DOE Joint Genome Institute (JGI-PGF)"/>
            <person name="Walter F."/>
            <person name="Albersmeier A."/>
            <person name="Kalinowski J."/>
            <person name="Ruckert C."/>
        </authorList>
    </citation>
    <scope>NUCLEOTIDE SEQUENCE</scope>
    <source>
        <strain evidence="2">CGMCC 1.3617</strain>
    </source>
</reference>
<keyword evidence="3" id="KW-1185">Reference proteome</keyword>
<keyword evidence="1" id="KW-0812">Transmembrane</keyword>